<proteinExistence type="predicted"/>
<dbReference type="SUPFAM" id="SSF57938">
    <property type="entry name" value="DnaJ/Hsp40 cysteine-rich domain"/>
    <property type="match status" value="1"/>
</dbReference>
<evidence type="ECO:0000313" key="1">
    <source>
        <dbReference type="EMBL" id="QHU22505.1"/>
    </source>
</evidence>
<sequence length="120" mass="13339">MTRNYVGFVLFFLAQFCVGYHNYPNKNNQLKTLKDNLNQNIEIYESINECNVSELNTCGDLCPLCLGTKVLLCNYCRGTGFLTIGDVIIGTGNKCTVCMGNGETECGRCKGAGYIAKWRK</sequence>
<dbReference type="EMBL" id="MN741009">
    <property type="protein sequence ID" value="QHU22505.1"/>
    <property type="molecule type" value="Genomic_DNA"/>
</dbReference>
<organism evidence="1">
    <name type="scientific">viral metagenome</name>
    <dbReference type="NCBI Taxonomy" id="1070528"/>
    <lineage>
        <taxon>unclassified sequences</taxon>
        <taxon>metagenomes</taxon>
        <taxon>organismal metagenomes</taxon>
    </lineage>
</organism>
<accession>A0A6C0KX11</accession>
<name>A0A6C0KX11_9ZZZZ</name>
<dbReference type="InterPro" id="IPR036410">
    <property type="entry name" value="HSP_DnaJ_Cys-rich_dom_sf"/>
</dbReference>
<protein>
    <submittedName>
        <fullName evidence="1">Uncharacterized protein</fullName>
    </submittedName>
</protein>
<dbReference type="AlphaFoldDB" id="A0A6C0KX11"/>
<reference evidence="1" key="1">
    <citation type="journal article" date="2020" name="Nature">
        <title>Giant virus diversity and host interactions through global metagenomics.</title>
        <authorList>
            <person name="Schulz F."/>
            <person name="Roux S."/>
            <person name="Paez-Espino D."/>
            <person name="Jungbluth S."/>
            <person name="Walsh D.A."/>
            <person name="Denef V.J."/>
            <person name="McMahon K.D."/>
            <person name="Konstantinidis K.T."/>
            <person name="Eloe-Fadrosh E.A."/>
            <person name="Kyrpides N.C."/>
            <person name="Woyke T."/>
        </authorList>
    </citation>
    <scope>NUCLEOTIDE SEQUENCE</scope>
    <source>
        <strain evidence="1">GVMAG-S-ERX555907-102</strain>
    </source>
</reference>